<sequence>MIPELLPDHEAAFSPDYASARAKIATLAGDRPAAAIAYANPNVGPTGEPLATETYWFGPRDARDVLVLVSATHGVEGFCGSAAAADWLLTGGPDRIGPSTAALIVHAINPHGFAWLRRTTEEGVDLNRNCIDFDAPLPKNAGYDELATAFVPRSLDAETLAQADARITAYRSLQGAVGLEQARSSGQYTHPEGLFYGGTAPAWSIRTLHALAADHGLAGRRNVAVIDYHTGLGPFGYGEPICGHRPGESGQARCRDWYGPSLGEPLLGRSSSLPIAGLTQYAWAAAVGAERLTFIALEFGTYPPEEGTIALRADHWLHAYGKPDWSSAETQRIKAGLRRFYHPDTRDWRQMVLCRSRIVIDQALAGMARTSD</sequence>
<organism evidence="1 2">
    <name type="scientific">Kaistia geumhonensis</name>
    <dbReference type="NCBI Taxonomy" id="410839"/>
    <lineage>
        <taxon>Bacteria</taxon>
        <taxon>Pseudomonadati</taxon>
        <taxon>Pseudomonadota</taxon>
        <taxon>Alphaproteobacteria</taxon>
        <taxon>Hyphomicrobiales</taxon>
        <taxon>Kaistiaceae</taxon>
        <taxon>Kaistia</taxon>
    </lineage>
</organism>
<dbReference type="RefSeq" id="WP_266282970.1">
    <property type="nucleotide sequence ID" value="NZ_JAPKNF010000002.1"/>
</dbReference>
<proteinExistence type="predicted"/>
<gene>
    <name evidence="1" type="ORF">QO015_003249</name>
</gene>
<dbReference type="CDD" id="cd06233">
    <property type="entry name" value="M14-like"/>
    <property type="match status" value="1"/>
</dbReference>
<protein>
    <recommendedName>
        <fullName evidence="3">DUF2817 domain-containing protein</fullName>
    </recommendedName>
</protein>
<name>A0ABU0M9L2_9HYPH</name>
<evidence type="ECO:0000313" key="1">
    <source>
        <dbReference type="EMBL" id="MDQ0517636.1"/>
    </source>
</evidence>
<reference evidence="1 2" key="1">
    <citation type="submission" date="2023-07" db="EMBL/GenBank/DDBJ databases">
        <title>Genomic Encyclopedia of Type Strains, Phase IV (KMG-IV): sequencing the most valuable type-strain genomes for metagenomic binning, comparative biology and taxonomic classification.</title>
        <authorList>
            <person name="Goeker M."/>
        </authorList>
    </citation>
    <scope>NUCLEOTIDE SEQUENCE [LARGE SCALE GENOMIC DNA]</scope>
    <source>
        <strain evidence="1 2">B1-1</strain>
    </source>
</reference>
<dbReference type="Proteomes" id="UP001223743">
    <property type="component" value="Unassembled WGS sequence"/>
</dbReference>
<dbReference type="InterPro" id="IPR021259">
    <property type="entry name" value="DUF2817"/>
</dbReference>
<accession>A0ABU0M9L2</accession>
<evidence type="ECO:0008006" key="3">
    <source>
        <dbReference type="Google" id="ProtNLM"/>
    </source>
</evidence>
<keyword evidence="2" id="KW-1185">Reference proteome</keyword>
<dbReference type="Pfam" id="PF10994">
    <property type="entry name" value="DUF2817"/>
    <property type="match status" value="1"/>
</dbReference>
<dbReference type="Gene3D" id="3.40.630.10">
    <property type="entry name" value="Zn peptidases"/>
    <property type="match status" value="1"/>
</dbReference>
<comment type="caution">
    <text evidence="1">The sequence shown here is derived from an EMBL/GenBank/DDBJ whole genome shotgun (WGS) entry which is preliminary data.</text>
</comment>
<evidence type="ECO:0000313" key="2">
    <source>
        <dbReference type="Proteomes" id="UP001223743"/>
    </source>
</evidence>
<dbReference type="EMBL" id="JAUSWJ010000001">
    <property type="protein sequence ID" value="MDQ0517636.1"/>
    <property type="molecule type" value="Genomic_DNA"/>
</dbReference>
<dbReference type="SUPFAM" id="SSF53187">
    <property type="entry name" value="Zn-dependent exopeptidases"/>
    <property type="match status" value="1"/>
</dbReference>